<dbReference type="PANTHER" id="PTHR43751:SF3">
    <property type="entry name" value="SULFATASE N-TERMINAL DOMAIN-CONTAINING PROTEIN"/>
    <property type="match status" value="1"/>
</dbReference>
<protein>
    <submittedName>
        <fullName evidence="4">Alkaline phosphatase-like protein</fullName>
    </submittedName>
</protein>
<feature type="domain" description="Sulfatase N-terminal" evidence="3">
    <location>
        <begin position="517"/>
        <end position="717"/>
    </location>
</feature>
<reference evidence="4 5" key="1">
    <citation type="journal article" date="2018" name="Nat. Ecol. Evol.">
        <title>Pezizomycetes genomes reveal the molecular basis of ectomycorrhizal truffle lifestyle.</title>
        <authorList>
            <person name="Murat C."/>
            <person name="Payen T."/>
            <person name="Noel B."/>
            <person name="Kuo A."/>
            <person name="Morin E."/>
            <person name="Chen J."/>
            <person name="Kohler A."/>
            <person name="Krizsan K."/>
            <person name="Balestrini R."/>
            <person name="Da Silva C."/>
            <person name="Montanini B."/>
            <person name="Hainaut M."/>
            <person name="Levati E."/>
            <person name="Barry K.W."/>
            <person name="Belfiori B."/>
            <person name="Cichocki N."/>
            <person name="Clum A."/>
            <person name="Dockter R.B."/>
            <person name="Fauchery L."/>
            <person name="Guy J."/>
            <person name="Iotti M."/>
            <person name="Le Tacon F."/>
            <person name="Lindquist E.A."/>
            <person name="Lipzen A."/>
            <person name="Malagnac F."/>
            <person name="Mello A."/>
            <person name="Molinier V."/>
            <person name="Miyauchi S."/>
            <person name="Poulain J."/>
            <person name="Riccioni C."/>
            <person name="Rubini A."/>
            <person name="Sitrit Y."/>
            <person name="Splivallo R."/>
            <person name="Traeger S."/>
            <person name="Wang M."/>
            <person name="Zifcakova L."/>
            <person name="Wipf D."/>
            <person name="Zambonelli A."/>
            <person name="Paolocci F."/>
            <person name="Nowrousian M."/>
            <person name="Ottonello S."/>
            <person name="Baldrian P."/>
            <person name="Spatafora J.W."/>
            <person name="Henrissat B."/>
            <person name="Nagy L.G."/>
            <person name="Aury J.M."/>
            <person name="Wincker P."/>
            <person name="Grigoriev I.V."/>
            <person name="Bonfante P."/>
            <person name="Martin F.M."/>
        </authorList>
    </citation>
    <scope>NUCLEOTIDE SEQUENCE [LARGE SCALE GENOMIC DNA]</scope>
    <source>
        <strain evidence="4 5">RN42</strain>
    </source>
</reference>
<feature type="transmembrane region" description="Helical" evidence="2">
    <location>
        <begin position="16"/>
        <end position="35"/>
    </location>
</feature>
<name>A0A3N4ISA9_ASCIM</name>
<dbReference type="Proteomes" id="UP000275078">
    <property type="component" value="Unassembled WGS sequence"/>
</dbReference>
<keyword evidence="5" id="KW-1185">Reference proteome</keyword>
<evidence type="ECO:0000256" key="1">
    <source>
        <dbReference type="SAM" id="MobiDB-lite"/>
    </source>
</evidence>
<feature type="transmembrane region" description="Helical" evidence="2">
    <location>
        <begin position="114"/>
        <end position="136"/>
    </location>
</feature>
<dbReference type="InterPro" id="IPR017850">
    <property type="entry name" value="Alkaline_phosphatase_core_sf"/>
</dbReference>
<feature type="transmembrane region" description="Helical" evidence="2">
    <location>
        <begin position="72"/>
        <end position="93"/>
    </location>
</feature>
<dbReference type="AlphaFoldDB" id="A0A3N4ISA9"/>
<dbReference type="EMBL" id="ML119646">
    <property type="protein sequence ID" value="RPA87628.1"/>
    <property type="molecule type" value="Genomic_DNA"/>
</dbReference>
<feature type="region of interest" description="Disordered" evidence="1">
    <location>
        <begin position="323"/>
        <end position="343"/>
    </location>
</feature>
<feature type="transmembrane region" description="Helical" evidence="2">
    <location>
        <begin position="186"/>
        <end position="205"/>
    </location>
</feature>
<dbReference type="OrthoDB" id="96314at2759"/>
<dbReference type="PANTHER" id="PTHR43751">
    <property type="entry name" value="SULFATASE"/>
    <property type="match status" value="1"/>
</dbReference>
<accession>A0A3N4ISA9</accession>
<dbReference type="STRING" id="1160509.A0A3N4ISA9"/>
<evidence type="ECO:0000259" key="3">
    <source>
        <dbReference type="Pfam" id="PF00884"/>
    </source>
</evidence>
<keyword evidence="2" id="KW-1133">Transmembrane helix</keyword>
<evidence type="ECO:0000313" key="4">
    <source>
        <dbReference type="EMBL" id="RPA87628.1"/>
    </source>
</evidence>
<dbReference type="InterPro" id="IPR000917">
    <property type="entry name" value="Sulfatase_N"/>
</dbReference>
<keyword evidence="2" id="KW-0812">Transmembrane</keyword>
<evidence type="ECO:0000256" key="2">
    <source>
        <dbReference type="SAM" id="Phobius"/>
    </source>
</evidence>
<sequence length="877" mass="99172">MAPATKLRFGAPDKTFFYSLLVVSLLSAKILHLFSHFTSVPILLFVLYTPTFFLLDVLVILGARLLFQKWRIPAILFSIVNTGLCVSQMTFFFETGAEIKWAEGGKVMSEPAGMFGLLMSGLPVFLMTFGTVLVVSYLSSPYLYNAVFQFMAACYQVLFNKRRVIVTVDAAGYTSRSLSRGPKNRLAKMITLVLGIVTTLVLVIVRPRSPYPHMAGTLPFTVFESLWTKRGEFCQASPYEGRVPFPFPDLISEQHWEEPKNDGYMRGWKPGSEEKEGRRAFPSWLPEKPEKPLVGFSKFYEPKVNKRAMVPPTSSAGRFDRRAVIPQGSGEEKAPTEKPMSYDSVQDPLRISNLEDDLLPQLQAAFNDPSNPIKIKHIVLLTLESTRKDVFPVVKNGKLHQMIQKTKAQENPDEYGDIESLTLEAEYLTGEVSFANASEISKDFGGLNIMDVTTGSTFTLKSTLGSHCGMWPLAVDFLEELESDVYQPCLAHIMELWNQQAQAAKSSSEKTLPPWRTVIMQAATGKFDRQQQSFEQLGSQTVITREQLQDPKAKYKVHEPEVNYFGYSEKTLQPYIKDLIDEAASNKTRLFLSHVTTTTHHPWDTPENFGPQKKFIGGWNHGNMNKYLNAVKYADNWLKEIRHMLESSGIADETLVVMVGDHGFSFADDSNAKTTYANPHINNFRVPLVFRHPKLPRLQISAKTTSISILPTILDLLISSNSLSQGVETETAKHLIHEYEGQSLIRPYKTSKNGRRAWNFGVVNPGGTHLSVTSADTDFRLVIPVCEKAAHLFSNLRKDPGEVNIVQEWDEKKVVSTVRKQVGEEEAKWVEEALKVGAWWIWEGRRRWDYTGESRREDRGAAHNQDGLLEHDHWWNT</sequence>
<dbReference type="InterPro" id="IPR052701">
    <property type="entry name" value="GAG_Ulvan_Degrading_Sulfatases"/>
</dbReference>
<dbReference type="SUPFAM" id="SSF53649">
    <property type="entry name" value="Alkaline phosphatase-like"/>
    <property type="match status" value="1"/>
</dbReference>
<dbReference type="Pfam" id="PF00884">
    <property type="entry name" value="Sulfatase"/>
    <property type="match status" value="1"/>
</dbReference>
<keyword evidence="2" id="KW-0472">Membrane</keyword>
<gene>
    <name evidence="4" type="ORF">BJ508DRAFT_410388</name>
</gene>
<proteinExistence type="predicted"/>
<organism evidence="4 5">
    <name type="scientific">Ascobolus immersus RN42</name>
    <dbReference type="NCBI Taxonomy" id="1160509"/>
    <lineage>
        <taxon>Eukaryota</taxon>
        <taxon>Fungi</taxon>
        <taxon>Dikarya</taxon>
        <taxon>Ascomycota</taxon>
        <taxon>Pezizomycotina</taxon>
        <taxon>Pezizomycetes</taxon>
        <taxon>Pezizales</taxon>
        <taxon>Ascobolaceae</taxon>
        <taxon>Ascobolus</taxon>
    </lineage>
</organism>
<dbReference type="Gene3D" id="3.40.720.10">
    <property type="entry name" value="Alkaline Phosphatase, subunit A"/>
    <property type="match status" value="1"/>
</dbReference>
<evidence type="ECO:0000313" key="5">
    <source>
        <dbReference type="Proteomes" id="UP000275078"/>
    </source>
</evidence>
<feature type="transmembrane region" description="Helical" evidence="2">
    <location>
        <begin position="42"/>
        <end position="66"/>
    </location>
</feature>